<dbReference type="InParanoid" id="K4A413"/>
<sequence length="35" mass="4047">MFAHNSTPKKVLFGMEQKHISCSSNFNTNYINDQN</sequence>
<evidence type="ECO:0000313" key="1">
    <source>
        <dbReference type="EnsemblPlants" id="KQL23945"/>
    </source>
</evidence>
<dbReference type="Proteomes" id="UP000004995">
    <property type="component" value="Unassembled WGS sequence"/>
</dbReference>
<reference evidence="2" key="1">
    <citation type="journal article" date="2012" name="Nat. Biotechnol.">
        <title>Reference genome sequence of the model plant Setaria.</title>
        <authorList>
            <person name="Bennetzen J.L."/>
            <person name="Schmutz J."/>
            <person name="Wang H."/>
            <person name="Percifield R."/>
            <person name="Hawkins J."/>
            <person name="Pontaroli A.C."/>
            <person name="Estep M."/>
            <person name="Feng L."/>
            <person name="Vaughn J.N."/>
            <person name="Grimwood J."/>
            <person name="Jenkins J."/>
            <person name="Barry K."/>
            <person name="Lindquist E."/>
            <person name="Hellsten U."/>
            <person name="Deshpande S."/>
            <person name="Wang X."/>
            <person name="Wu X."/>
            <person name="Mitros T."/>
            <person name="Triplett J."/>
            <person name="Yang X."/>
            <person name="Ye C.Y."/>
            <person name="Mauro-Herrera M."/>
            <person name="Wang L."/>
            <person name="Li P."/>
            <person name="Sharma M."/>
            <person name="Sharma R."/>
            <person name="Ronald P.C."/>
            <person name="Panaud O."/>
            <person name="Kellogg E.A."/>
            <person name="Brutnell T.P."/>
            <person name="Doust A.N."/>
            <person name="Tuskan G.A."/>
            <person name="Rokhsar D."/>
            <person name="Devos K.M."/>
        </authorList>
    </citation>
    <scope>NUCLEOTIDE SEQUENCE [LARGE SCALE GENOMIC DNA]</scope>
    <source>
        <strain evidence="2">cv. Yugu1</strain>
    </source>
</reference>
<dbReference type="EMBL" id="AGNK02000984">
    <property type="status" value="NOT_ANNOTATED_CDS"/>
    <property type="molecule type" value="Genomic_DNA"/>
</dbReference>
<protein>
    <submittedName>
        <fullName evidence="1">Uncharacterized protein</fullName>
    </submittedName>
</protein>
<dbReference type="HOGENOM" id="CLU_3369326_0_0_1"/>
<accession>K4A413</accession>
<reference evidence="1" key="2">
    <citation type="submission" date="2018-08" db="UniProtKB">
        <authorList>
            <consortium name="EnsemblPlants"/>
        </authorList>
    </citation>
    <scope>IDENTIFICATION</scope>
    <source>
        <strain evidence="1">Yugu1</strain>
    </source>
</reference>
<dbReference type="Gramene" id="KQL23945">
    <property type="protein sequence ID" value="KQL23945"/>
    <property type="gene ID" value="SETIT_033617mg"/>
</dbReference>
<dbReference type="AlphaFoldDB" id="K4A413"/>
<organism evidence="1 2">
    <name type="scientific">Setaria italica</name>
    <name type="common">Foxtail millet</name>
    <name type="synonym">Panicum italicum</name>
    <dbReference type="NCBI Taxonomy" id="4555"/>
    <lineage>
        <taxon>Eukaryota</taxon>
        <taxon>Viridiplantae</taxon>
        <taxon>Streptophyta</taxon>
        <taxon>Embryophyta</taxon>
        <taxon>Tracheophyta</taxon>
        <taxon>Spermatophyta</taxon>
        <taxon>Magnoliopsida</taxon>
        <taxon>Liliopsida</taxon>
        <taxon>Poales</taxon>
        <taxon>Poaceae</taxon>
        <taxon>PACMAD clade</taxon>
        <taxon>Panicoideae</taxon>
        <taxon>Panicodae</taxon>
        <taxon>Paniceae</taxon>
        <taxon>Cenchrinae</taxon>
        <taxon>Setaria</taxon>
    </lineage>
</organism>
<dbReference type="EnsemblPlants" id="KQL23945">
    <property type="protein sequence ID" value="KQL23945"/>
    <property type="gene ID" value="SETIT_033617mg"/>
</dbReference>
<proteinExistence type="predicted"/>
<evidence type="ECO:0000313" key="2">
    <source>
        <dbReference type="Proteomes" id="UP000004995"/>
    </source>
</evidence>
<keyword evidence="2" id="KW-1185">Reference proteome</keyword>
<name>K4A413_SETIT</name>